<keyword evidence="1" id="KW-1133">Transmembrane helix</keyword>
<evidence type="ECO:0000313" key="3">
    <source>
        <dbReference type="Proteomes" id="UP000009168"/>
    </source>
</evidence>
<gene>
    <name evidence="2" type="ORF">TTHERM_01047000</name>
</gene>
<dbReference type="GeneID" id="7844500"/>
<accession>Q23MJ7</accession>
<sequence>MFVTFKLISLMKNIINLNLLTSFVFGIKTPIVIYHFVLISKSFQNYKISNSIYLYFQFIKFYLYLKTQCQYYQSQVFKQKIHFLNNLNVRNLFVYLFLNFLLILFIILLNIYFLLHNNNSIQDNNRYINRKIQQLITIAKNTLTKNSQLQHQNRMFNQQRIEMYKQDQMKVNKSVLNYVKHHRYTQKRTLDKRIIFQRGCNRDFNNLKHQSNFATVFLFEKQLQQIQYRRRITAKITQEVKHVRHCQRINLCMEFNKMKNITKIKERNQKNIIFYEDTTFLLKQK</sequence>
<dbReference type="Proteomes" id="UP000009168">
    <property type="component" value="Unassembled WGS sequence"/>
</dbReference>
<dbReference type="InParanoid" id="Q23MJ7"/>
<proteinExistence type="predicted"/>
<organism evidence="2 3">
    <name type="scientific">Tetrahymena thermophila (strain SB210)</name>
    <dbReference type="NCBI Taxonomy" id="312017"/>
    <lineage>
        <taxon>Eukaryota</taxon>
        <taxon>Sar</taxon>
        <taxon>Alveolata</taxon>
        <taxon>Ciliophora</taxon>
        <taxon>Intramacronucleata</taxon>
        <taxon>Oligohymenophorea</taxon>
        <taxon>Hymenostomatida</taxon>
        <taxon>Tetrahymenina</taxon>
        <taxon>Tetrahymenidae</taxon>
        <taxon>Tetrahymena</taxon>
    </lineage>
</organism>
<evidence type="ECO:0000313" key="2">
    <source>
        <dbReference type="EMBL" id="EAR97769.2"/>
    </source>
</evidence>
<dbReference type="HOGENOM" id="CLU_2101851_0_0_1"/>
<dbReference type="EMBL" id="GG662659">
    <property type="protein sequence ID" value="EAR97769.2"/>
    <property type="molecule type" value="Genomic_DNA"/>
</dbReference>
<protein>
    <submittedName>
        <fullName evidence="2">Transmembrane protein, putative</fullName>
    </submittedName>
</protein>
<feature type="transmembrane region" description="Helical" evidence="1">
    <location>
        <begin position="92"/>
        <end position="115"/>
    </location>
</feature>
<dbReference type="RefSeq" id="XP_001018014.2">
    <property type="nucleotide sequence ID" value="XM_001018014.2"/>
</dbReference>
<reference evidence="3" key="1">
    <citation type="journal article" date="2006" name="PLoS Biol.">
        <title>Macronuclear genome sequence of the ciliate Tetrahymena thermophila, a model eukaryote.</title>
        <authorList>
            <person name="Eisen J.A."/>
            <person name="Coyne R.S."/>
            <person name="Wu M."/>
            <person name="Wu D."/>
            <person name="Thiagarajan M."/>
            <person name="Wortman J.R."/>
            <person name="Badger J.H."/>
            <person name="Ren Q."/>
            <person name="Amedeo P."/>
            <person name="Jones K.M."/>
            <person name="Tallon L.J."/>
            <person name="Delcher A.L."/>
            <person name="Salzberg S.L."/>
            <person name="Silva J.C."/>
            <person name="Haas B.J."/>
            <person name="Majoros W.H."/>
            <person name="Farzad M."/>
            <person name="Carlton J.M."/>
            <person name="Smith R.K. Jr."/>
            <person name="Garg J."/>
            <person name="Pearlman R.E."/>
            <person name="Karrer K.M."/>
            <person name="Sun L."/>
            <person name="Manning G."/>
            <person name="Elde N.C."/>
            <person name="Turkewitz A.P."/>
            <person name="Asai D.J."/>
            <person name="Wilkes D.E."/>
            <person name="Wang Y."/>
            <person name="Cai H."/>
            <person name="Collins K."/>
            <person name="Stewart B.A."/>
            <person name="Lee S.R."/>
            <person name="Wilamowska K."/>
            <person name="Weinberg Z."/>
            <person name="Ruzzo W.L."/>
            <person name="Wloga D."/>
            <person name="Gaertig J."/>
            <person name="Frankel J."/>
            <person name="Tsao C.-C."/>
            <person name="Gorovsky M.A."/>
            <person name="Keeling P.J."/>
            <person name="Waller R.F."/>
            <person name="Patron N.J."/>
            <person name="Cherry J.M."/>
            <person name="Stover N.A."/>
            <person name="Krieger C.J."/>
            <person name="del Toro C."/>
            <person name="Ryder H.F."/>
            <person name="Williamson S.C."/>
            <person name="Barbeau R.A."/>
            <person name="Hamilton E.P."/>
            <person name="Orias E."/>
        </authorList>
    </citation>
    <scope>NUCLEOTIDE SEQUENCE [LARGE SCALE GENOMIC DNA]</scope>
    <source>
        <strain evidence="3">SB210</strain>
    </source>
</reference>
<feature type="transmembrane region" description="Helical" evidence="1">
    <location>
        <begin position="20"/>
        <end position="39"/>
    </location>
</feature>
<keyword evidence="1" id="KW-0472">Membrane</keyword>
<keyword evidence="3" id="KW-1185">Reference proteome</keyword>
<evidence type="ECO:0000256" key="1">
    <source>
        <dbReference type="SAM" id="Phobius"/>
    </source>
</evidence>
<dbReference type="KEGG" id="tet:TTHERM_01047000"/>
<keyword evidence="1 2" id="KW-0812">Transmembrane</keyword>
<dbReference type="AlphaFoldDB" id="Q23MJ7"/>
<name>Q23MJ7_TETTS</name>